<evidence type="ECO:0000256" key="2">
    <source>
        <dbReference type="ARBA" id="ARBA00011974"/>
    </source>
</evidence>
<dbReference type="eggNOG" id="COG0775">
    <property type="taxonomic scope" value="Bacteria"/>
</dbReference>
<dbReference type="GO" id="GO:0019509">
    <property type="term" value="P:L-methionine salvage from methylthioadenosine"/>
    <property type="evidence" value="ECO:0007669"/>
    <property type="project" value="UniProtKB-UniPathway"/>
</dbReference>
<keyword evidence="8" id="KW-1185">Reference proteome</keyword>
<reference evidence="7 8" key="2">
    <citation type="journal article" date="2010" name="J Osaka Dent Univ">
        <title>Isolation and identification of Rothia mucilaginosa from persistent apical periodontitis lesions.</title>
        <authorList>
            <person name="Yamane K."/>
            <person name="Yoshida M."/>
            <person name="Fujihira T."/>
            <person name="Baba T."/>
            <person name="Tsuji N."/>
            <person name="Hayashi H."/>
            <person name="Sugimori C."/>
            <person name="Yamanaka T."/>
            <person name="Mashimo C."/>
            <person name="Nambu T."/>
            <person name="Kawai H."/>
            <person name="Fukushima H."/>
        </authorList>
    </citation>
    <scope>NUCLEOTIDE SEQUENCE [LARGE SCALE GENOMIC DNA]</scope>
    <source>
        <strain evidence="7 8">DY-18</strain>
    </source>
</reference>
<dbReference type="UniPathway" id="UPA00904">
    <property type="reaction ID" value="UER00871"/>
</dbReference>
<dbReference type="GO" id="GO:0005829">
    <property type="term" value="C:cytosol"/>
    <property type="evidence" value="ECO:0007669"/>
    <property type="project" value="TreeGrafter"/>
</dbReference>
<dbReference type="GO" id="GO:0009164">
    <property type="term" value="P:nucleoside catabolic process"/>
    <property type="evidence" value="ECO:0007669"/>
    <property type="project" value="InterPro"/>
</dbReference>
<accession>D2NNT7</accession>
<keyword evidence="3" id="KW-0028">Amino-acid biosynthesis</keyword>
<evidence type="ECO:0000259" key="6">
    <source>
        <dbReference type="Pfam" id="PF01048"/>
    </source>
</evidence>
<organism evidence="7 8">
    <name type="scientific">Rothia mucilaginosa (strain DY-18)</name>
    <name type="common">Stomatococcus mucilaginosus</name>
    <dbReference type="NCBI Taxonomy" id="680646"/>
    <lineage>
        <taxon>Bacteria</taxon>
        <taxon>Bacillati</taxon>
        <taxon>Actinomycetota</taxon>
        <taxon>Actinomycetes</taxon>
        <taxon>Micrococcales</taxon>
        <taxon>Micrococcaceae</taxon>
        <taxon>Rothia</taxon>
    </lineage>
</organism>
<evidence type="ECO:0000313" key="7">
    <source>
        <dbReference type="EMBL" id="BAI65305.1"/>
    </source>
</evidence>
<dbReference type="PANTHER" id="PTHR46832">
    <property type="entry name" value="5'-METHYLTHIOADENOSINE/S-ADENOSYLHOMOCYSTEINE NUCLEOSIDASE"/>
    <property type="match status" value="1"/>
</dbReference>
<dbReference type="PANTHER" id="PTHR46832:SF1">
    <property type="entry name" value="5'-METHYLTHIOADENOSINE_S-ADENOSYLHOMOCYSTEINE NUCLEOSIDASE"/>
    <property type="match status" value="1"/>
</dbReference>
<dbReference type="GO" id="GO:0008782">
    <property type="term" value="F:adenosylhomocysteine nucleosidase activity"/>
    <property type="evidence" value="ECO:0007669"/>
    <property type="project" value="UniProtKB-EC"/>
</dbReference>
<gene>
    <name evidence="7" type="ordered locus">RMDY18_14730</name>
</gene>
<dbReference type="InterPro" id="IPR035994">
    <property type="entry name" value="Nucleoside_phosphorylase_sf"/>
</dbReference>
<dbReference type="GO" id="GO:0008930">
    <property type="term" value="F:methylthioadenosine nucleosidase activity"/>
    <property type="evidence" value="ECO:0007669"/>
    <property type="project" value="InterPro"/>
</dbReference>
<evidence type="ECO:0000256" key="1">
    <source>
        <dbReference type="ARBA" id="ARBA00004945"/>
    </source>
</evidence>
<sequence length="304" mass="32564">MGAGDGVMSAQIPDAFASAFNPVDFDPNAFDPAEAFNSMFELMDGMSNAIIIQVAMDEELAPFLKVTEELQPSFTEGAAVFHPRYLQVGEDQVPLLLVRSKIGLVNAASAVTEAISYSSNCLGVISAGTAGGLARGINVGDVLIGENYTYTDADATAFGYARGQVPGMPESYDGQADEWQDALEHALAALEPVREQAESTWEVRRGQMLAGNSFVTAHNVKDTREAFEGAISTDMETTAIAQVCHNYEIPFIGVRCVSDLCGPEADQDFHLSVDVVAPRSARYALQLAAELWTEAQLEALELAL</sequence>
<dbReference type="EC" id="3.2.2.9" evidence="2"/>
<name>D2NNT7_ROTMD</name>
<dbReference type="Gene3D" id="3.40.50.1580">
    <property type="entry name" value="Nucleoside phosphorylase domain"/>
    <property type="match status" value="1"/>
</dbReference>
<dbReference type="NCBIfam" id="TIGR01704">
    <property type="entry name" value="MTA_SAH-Nsdase"/>
    <property type="match status" value="1"/>
</dbReference>
<dbReference type="InterPro" id="IPR000845">
    <property type="entry name" value="Nucleoside_phosphorylase_d"/>
</dbReference>
<evidence type="ECO:0000256" key="5">
    <source>
        <dbReference type="ARBA" id="ARBA00023167"/>
    </source>
</evidence>
<dbReference type="Proteomes" id="UP000001883">
    <property type="component" value="Chromosome"/>
</dbReference>
<dbReference type="AlphaFoldDB" id="D2NNT7"/>
<dbReference type="SUPFAM" id="SSF53167">
    <property type="entry name" value="Purine and uridine phosphorylases"/>
    <property type="match status" value="1"/>
</dbReference>
<evidence type="ECO:0000256" key="4">
    <source>
        <dbReference type="ARBA" id="ARBA00022801"/>
    </source>
</evidence>
<dbReference type="Pfam" id="PF01048">
    <property type="entry name" value="PNP_UDP_1"/>
    <property type="match status" value="1"/>
</dbReference>
<evidence type="ECO:0000313" key="8">
    <source>
        <dbReference type="Proteomes" id="UP000001883"/>
    </source>
</evidence>
<dbReference type="EMBL" id="AP011540">
    <property type="protein sequence ID" value="BAI65305.1"/>
    <property type="molecule type" value="Genomic_DNA"/>
</dbReference>
<keyword evidence="5" id="KW-0486">Methionine biosynthesis</keyword>
<keyword evidence="4" id="KW-0378">Hydrolase</keyword>
<dbReference type="GO" id="GO:0019284">
    <property type="term" value="P:L-methionine salvage from S-adenosylmethionine"/>
    <property type="evidence" value="ECO:0007669"/>
    <property type="project" value="TreeGrafter"/>
</dbReference>
<dbReference type="STRING" id="680646.RMDY18_14730"/>
<reference evidence="8" key="1">
    <citation type="submission" date="2009-07" db="EMBL/GenBank/DDBJ databases">
        <title>Complete genome sequence of Rothia mucilaginosa DJ.</title>
        <authorList>
            <person name="Yamane K."/>
            <person name="Nambu T."/>
            <person name="Mashimo C."/>
            <person name="Sugimori C."/>
            <person name="Yamanaka T."/>
            <person name="Leung K."/>
            <person name="Fukushima H."/>
        </authorList>
    </citation>
    <scope>NUCLEOTIDE SEQUENCE [LARGE SCALE GENOMIC DNA]</scope>
    <source>
        <strain evidence="8">DY-18</strain>
    </source>
</reference>
<dbReference type="HOGENOM" id="CLU_031248_2_2_11"/>
<reference evidence="7 8" key="3">
    <citation type="journal article" date="2010" name="Sequencing">
        <title>Complete Genome Sequence of Rothia mucilaginosa DY-18: A Clinical Isolate with Dense Meshwork-Like Structures from a Persistent Apical Periodontitis Lesion.</title>
        <authorList>
            <person name="Yamane K."/>
            <person name="Nambu T."/>
            <person name="Yamanaka T."/>
            <person name="Mashimo C."/>
            <person name="Sugimori C."/>
            <person name="Leung K.-P."/>
            <person name="Fukushima H."/>
        </authorList>
    </citation>
    <scope>NUCLEOTIDE SEQUENCE [LARGE SCALE GENOMIC DNA]</scope>
    <source>
        <strain evidence="7 8">DY-18</strain>
    </source>
</reference>
<dbReference type="KEGG" id="rmu:RMDY18_14730"/>
<evidence type="ECO:0000256" key="3">
    <source>
        <dbReference type="ARBA" id="ARBA00022605"/>
    </source>
</evidence>
<feature type="domain" description="Nucleoside phosphorylase" evidence="6">
    <location>
        <begin position="50"/>
        <end position="287"/>
    </location>
</feature>
<comment type="pathway">
    <text evidence="1">Amino-acid biosynthesis; L-methionine biosynthesis via salvage pathway; S-methyl-5-thio-alpha-D-ribose 1-phosphate from S-methyl-5'-thioadenosine (hydrolase route): step 1/2.</text>
</comment>
<protein>
    <recommendedName>
        <fullName evidence="2">adenosylhomocysteine nucleosidase</fullName>
        <ecNumber evidence="2">3.2.2.9</ecNumber>
    </recommendedName>
</protein>
<dbReference type="CDD" id="cd09008">
    <property type="entry name" value="MTAN"/>
    <property type="match status" value="1"/>
</dbReference>
<proteinExistence type="predicted"/>
<dbReference type="InterPro" id="IPR010049">
    <property type="entry name" value="MTA_SAH_Nsdase"/>
</dbReference>